<keyword evidence="1" id="KW-0732">Signal</keyword>
<dbReference type="AlphaFoldDB" id="A0A1C7DAD9"/>
<name>A0A1C7DAD9_9SPHN</name>
<organism evidence="2 3">
    <name type="scientific">Paraurantiacibacter namhicola</name>
    <dbReference type="NCBI Taxonomy" id="645517"/>
    <lineage>
        <taxon>Bacteria</taxon>
        <taxon>Pseudomonadati</taxon>
        <taxon>Pseudomonadota</taxon>
        <taxon>Alphaproteobacteria</taxon>
        <taxon>Sphingomonadales</taxon>
        <taxon>Erythrobacteraceae</taxon>
        <taxon>Paraurantiacibacter</taxon>
    </lineage>
</organism>
<dbReference type="InterPro" id="IPR009380">
    <property type="entry name" value="DUF1036"/>
</dbReference>
<dbReference type="Pfam" id="PF06282">
    <property type="entry name" value="DUF1036"/>
    <property type="match status" value="1"/>
</dbReference>
<feature type="signal peptide" evidence="1">
    <location>
        <begin position="1"/>
        <end position="22"/>
    </location>
</feature>
<evidence type="ECO:0000313" key="2">
    <source>
        <dbReference type="EMBL" id="ANU08263.1"/>
    </source>
</evidence>
<dbReference type="EMBL" id="CP016545">
    <property type="protein sequence ID" value="ANU08263.1"/>
    <property type="molecule type" value="Genomic_DNA"/>
</dbReference>
<keyword evidence="3" id="KW-1185">Reference proteome</keyword>
<dbReference type="RefSeq" id="WP_083989418.1">
    <property type="nucleotide sequence ID" value="NZ_CP016545.1"/>
</dbReference>
<protein>
    <recommendedName>
        <fullName evidence="4">DUF1036 domain-containing protein</fullName>
    </recommendedName>
</protein>
<sequence>MKPVFRPAILASAAIAMAAASAAPASSQIPPGELENYFQIYACNKIDEPVRFAVTSGVSYNDWETIGWWTVQPGECKKVIWNRWIDMEKKQGQRALFIYGETDGILGGAIYKSWEGDGVEICVPRKDRKSFTNYRLEMRDGEPAVRKCDPLREKRVTTDTLETHPVEYTHAIYNFGKQ</sequence>
<evidence type="ECO:0008006" key="4">
    <source>
        <dbReference type="Google" id="ProtNLM"/>
    </source>
</evidence>
<accession>A0A1C7DAD9</accession>
<evidence type="ECO:0000313" key="3">
    <source>
        <dbReference type="Proteomes" id="UP000092698"/>
    </source>
</evidence>
<dbReference type="Proteomes" id="UP000092698">
    <property type="component" value="Chromosome"/>
</dbReference>
<feature type="chain" id="PRO_5008884533" description="DUF1036 domain-containing protein" evidence="1">
    <location>
        <begin position="23"/>
        <end position="178"/>
    </location>
</feature>
<gene>
    <name evidence="2" type="ORF">A6F65_01972</name>
</gene>
<proteinExistence type="predicted"/>
<reference evidence="2 3" key="1">
    <citation type="submission" date="2016-07" db="EMBL/GenBank/DDBJ databases">
        <title>Complete genome sequence of Altererythrobacter namhicola JCM 16345T, containing esterase-encoding genes.</title>
        <authorList>
            <person name="Cheng H."/>
            <person name="Wu Y.-H."/>
            <person name="Jian S.-L."/>
            <person name="Huo Y.-Y."/>
            <person name="Wang C.-S."/>
            <person name="Xu X.-W."/>
        </authorList>
    </citation>
    <scope>NUCLEOTIDE SEQUENCE [LARGE SCALE GENOMIC DNA]</scope>
    <source>
        <strain evidence="2 3">JCM 16345</strain>
    </source>
</reference>
<dbReference type="OrthoDB" id="9806840at2"/>
<dbReference type="KEGG" id="anh:A6F65_01972"/>
<evidence type="ECO:0000256" key="1">
    <source>
        <dbReference type="SAM" id="SignalP"/>
    </source>
</evidence>